<feature type="transmembrane region" description="Helical" evidence="1">
    <location>
        <begin position="97"/>
        <end position="117"/>
    </location>
</feature>
<dbReference type="PANTHER" id="PTHR38434:SF1">
    <property type="entry name" value="BLL2549 PROTEIN"/>
    <property type="match status" value="1"/>
</dbReference>
<feature type="transmembrane region" description="Helical" evidence="1">
    <location>
        <begin position="721"/>
        <end position="738"/>
    </location>
</feature>
<dbReference type="OrthoDB" id="5422830at2"/>
<dbReference type="AlphaFoldDB" id="A0A5B7Y9J8"/>
<feature type="transmembrane region" description="Helical" evidence="1">
    <location>
        <begin position="324"/>
        <end position="341"/>
    </location>
</feature>
<gene>
    <name evidence="2" type="ORF">FBQ74_01940</name>
</gene>
<feature type="transmembrane region" description="Helical" evidence="1">
    <location>
        <begin position="284"/>
        <end position="303"/>
    </location>
</feature>
<feature type="transmembrane region" description="Helical" evidence="1">
    <location>
        <begin position="6"/>
        <end position="27"/>
    </location>
</feature>
<keyword evidence="1" id="KW-0472">Membrane</keyword>
<evidence type="ECO:0000256" key="1">
    <source>
        <dbReference type="SAM" id="Phobius"/>
    </source>
</evidence>
<feature type="transmembrane region" description="Helical" evidence="1">
    <location>
        <begin position="397"/>
        <end position="417"/>
    </location>
</feature>
<keyword evidence="1" id="KW-1133">Transmembrane helix</keyword>
<evidence type="ECO:0000313" key="2">
    <source>
        <dbReference type="EMBL" id="QCZ92311.1"/>
    </source>
</evidence>
<feature type="transmembrane region" description="Helical" evidence="1">
    <location>
        <begin position="533"/>
        <end position="555"/>
    </location>
</feature>
<feature type="transmembrane region" description="Helical" evidence="1">
    <location>
        <begin position="690"/>
        <end position="712"/>
    </location>
</feature>
<keyword evidence="1" id="KW-0812">Transmembrane</keyword>
<feature type="transmembrane region" description="Helical" evidence="1">
    <location>
        <begin position="592"/>
        <end position="612"/>
    </location>
</feature>
<feature type="transmembrane region" description="Helical" evidence="1">
    <location>
        <begin position="181"/>
        <end position="201"/>
    </location>
</feature>
<feature type="transmembrane region" description="Helical" evidence="1">
    <location>
        <begin position="129"/>
        <end position="146"/>
    </location>
</feature>
<feature type="transmembrane region" description="Helical" evidence="1">
    <location>
        <begin position="788"/>
        <end position="807"/>
    </location>
</feature>
<feature type="transmembrane region" description="Helical" evidence="1">
    <location>
        <begin position="370"/>
        <end position="391"/>
    </location>
</feature>
<feature type="transmembrane region" description="Helical" evidence="1">
    <location>
        <begin position="813"/>
        <end position="830"/>
    </location>
</feature>
<feature type="transmembrane region" description="Helical" evidence="1">
    <location>
        <begin position="758"/>
        <end position="776"/>
    </location>
</feature>
<protein>
    <submittedName>
        <fullName evidence="2">DUF2339 domain-containing protein</fullName>
    </submittedName>
</protein>
<feature type="transmembrane region" description="Helical" evidence="1">
    <location>
        <begin position="495"/>
        <end position="521"/>
    </location>
</feature>
<feature type="transmembrane region" description="Helical" evidence="1">
    <location>
        <begin position="347"/>
        <end position="363"/>
    </location>
</feature>
<feature type="transmembrane region" description="Helical" evidence="1">
    <location>
        <begin position="429"/>
        <end position="446"/>
    </location>
</feature>
<dbReference type="PANTHER" id="PTHR38434">
    <property type="entry name" value="BLL2549 PROTEIN"/>
    <property type="match status" value="1"/>
</dbReference>
<feature type="transmembrane region" description="Helical" evidence="1">
    <location>
        <begin position="233"/>
        <end position="252"/>
    </location>
</feature>
<feature type="transmembrane region" description="Helical" evidence="1">
    <location>
        <begin position="653"/>
        <end position="670"/>
    </location>
</feature>
<dbReference type="InterPro" id="IPR014600">
    <property type="entry name" value="UCP035905_mem"/>
</dbReference>
<dbReference type="EMBL" id="CP039852">
    <property type="protein sequence ID" value="QCZ92311.1"/>
    <property type="molecule type" value="Genomic_DNA"/>
</dbReference>
<proteinExistence type="predicted"/>
<dbReference type="Pfam" id="PF10101">
    <property type="entry name" value="DUF2339"/>
    <property type="match status" value="1"/>
</dbReference>
<keyword evidence="3" id="KW-1185">Reference proteome</keyword>
<sequence length="844" mass="92217">MYQGIEFMEGFLIVAGLVVFALLFNLVSRVRKLEARLYHLENVSPESAANQDALPSSQYERQLDVARAPAPARRAARKRTTSVIYDSLIRQLQHNGLLWLGGVTLALGGVFLALYAIEAGILSPAIRLFLGGMFGISLVAVAEYLTRYRLKFNIHTPYIPAAIACGGIICCYSIIMVAFNAFSLISASAAFLLLAILSLLATWLTLRYGLLLAVVGIIGAYLVPMLIPSQNSSLLHLVGYLSVVTASATYISQRVTLPALALSSLGIHIALSFGALLSAESVHVTAALLNAGVLLYLYGLVPVSGWSMRARKSPVKWYPSKQGLAAAVLSSSFIATAMWLSNSAAEIFTLGAMTTVLLLLITIRARQFMLLSPAALLMTGIAIVVVSLTTFSELTLFSPLTLFTQSSALVLSIFGVVMSRHHRDNGAFHMLYTLSAPMLTLLLVTVTDAQADTGEVIGGRTVVLSVYGLTAAVTLLRCSHSLTQMYVTLALHTSLLAIAIMQLSGSLLSVFLAWQMGLLIFQSARQGMSVPVWIYKLVALVLITRLTVLLWGWSLFSSDATSNYSPLTTYALVLMPLIFSYWYASELVVRRWFAGVILHIVALMTTSLSVWWLTGETHVSTINYKTAALLACNWSLLAVVYRWRSSLSAAPRVLSAFSALLVTGVLMFHVELSVGENPFFEHQLFSTEYVAIWLTILWGLPGLALCTLGYLWRHVPLFKSVQLVTGGVSVILWINALIRSAFQHDSLYLHRGFSQSELYTYSVVWLLLATAILFTAQRLKLPGLKKTGFGMLLLVVCKVFLIDMSHLTGLWRAVSFLGLGGSLVLLGWLFQRFSQPAESKEVVV</sequence>
<feature type="transmembrane region" description="Helical" evidence="1">
    <location>
        <begin position="158"/>
        <end position="175"/>
    </location>
</feature>
<feature type="transmembrane region" description="Helical" evidence="1">
    <location>
        <begin position="259"/>
        <end position="278"/>
    </location>
</feature>
<dbReference type="Proteomes" id="UP000304912">
    <property type="component" value="Chromosome"/>
</dbReference>
<feature type="transmembrane region" description="Helical" evidence="1">
    <location>
        <begin position="208"/>
        <end position="227"/>
    </location>
</feature>
<feature type="transmembrane region" description="Helical" evidence="1">
    <location>
        <begin position="567"/>
        <end position="585"/>
    </location>
</feature>
<name>A0A5B7Y9J8_9ALTE</name>
<dbReference type="KEGG" id="salk:FBQ74_01940"/>
<dbReference type="InterPro" id="IPR019286">
    <property type="entry name" value="DUF2339_TM"/>
</dbReference>
<evidence type="ECO:0000313" key="3">
    <source>
        <dbReference type="Proteomes" id="UP000304912"/>
    </source>
</evidence>
<organism evidence="2 3">
    <name type="scientific">Salinimonas iocasae</name>
    <dbReference type="NCBI Taxonomy" id="2572577"/>
    <lineage>
        <taxon>Bacteria</taxon>
        <taxon>Pseudomonadati</taxon>
        <taxon>Pseudomonadota</taxon>
        <taxon>Gammaproteobacteria</taxon>
        <taxon>Alteromonadales</taxon>
        <taxon>Alteromonadaceae</taxon>
        <taxon>Alteromonas/Salinimonas group</taxon>
        <taxon>Salinimonas</taxon>
    </lineage>
</organism>
<feature type="transmembrane region" description="Helical" evidence="1">
    <location>
        <begin position="624"/>
        <end position="641"/>
    </location>
</feature>
<accession>A0A5B7Y9J8</accession>
<reference evidence="2 3" key="1">
    <citation type="submission" date="2019-04" db="EMBL/GenBank/DDBJ databases">
        <title>Salinimonas iocasae sp. nov., a halophilic bacterium isolated from the outer tube casing of tubeworms in Okinawa Trough.</title>
        <authorList>
            <person name="Zhang H."/>
            <person name="Wang H."/>
            <person name="Li C."/>
        </authorList>
    </citation>
    <scope>NUCLEOTIDE SEQUENCE [LARGE SCALE GENOMIC DNA]</scope>
    <source>
        <strain evidence="2 3">KX18D6</strain>
    </source>
</reference>
<dbReference type="PIRSF" id="PIRSF035905">
    <property type="entry name" value="UCP035905_mp"/>
    <property type="match status" value="1"/>
</dbReference>